<dbReference type="Proteomes" id="UP000030764">
    <property type="component" value="Unassembled WGS sequence"/>
</dbReference>
<sequence length="100" mass="11106">MEEENNRHLIEKLKPYHVKKLFLFGVLLTISDRSNVDALYVGYIGQHSRSCIVTLCCSFDPSGRCPVVTMFSGRMGTSGFCGRYHEGALALCVTTRAEAT</sequence>
<gene>
    <name evidence="1" type="ORF">M513_04958</name>
    <name evidence="2" type="ORF">M514_04958</name>
</gene>
<dbReference type="EMBL" id="KL363210">
    <property type="protein sequence ID" value="KFD54181.1"/>
    <property type="molecule type" value="Genomic_DNA"/>
</dbReference>
<evidence type="ECO:0000313" key="1">
    <source>
        <dbReference type="EMBL" id="KFD54181.1"/>
    </source>
</evidence>
<evidence type="ECO:0000313" key="3">
    <source>
        <dbReference type="Proteomes" id="UP000030764"/>
    </source>
</evidence>
<name>A0A085NNZ7_9BILA</name>
<accession>A0A085NNZ7</accession>
<organism evidence="2">
    <name type="scientific">Trichuris suis</name>
    <name type="common">pig whipworm</name>
    <dbReference type="NCBI Taxonomy" id="68888"/>
    <lineage>
        <taxon>Eukaryota</taxon>
        <taxon>Metazoa</taxon>
        <taxon>Ecdysozoa</taxon>
        <taxon>Nematoda</taxon>
        <taxon>Enoplea</taxon>
        <taxon>Dorylaimia</taxon>
        <taxon>Trichinellida</taxon>
        <taxon>Trichuridae</taxon>
        <taxon>Trichuris</taxon>
    </lineage>
</organism>
<keyword evidence="3" id="KW-1185">Reference proteome</keyword>
<dbReference type="Proteomes" id="UP000030758">
    <property type="component" value="Unassembled WGS sequence"/>
</dbReference>
<evidence type="ECO:0000313" key="2">
    <source>
        <dbReference type="EMBL" id="KFD71193.1"/>
    </source>
</evidence>
<reference evidence="2 3" key="1">
    <citation type="journal article" date="2014" name="Nat. Genet.">
        <title>Genome and transcriptome of the porcine whipworm Trichuris suis.</title>
        <authorList>
            <person name="Jex A.R."/>
            <person name="Nejsum P."/>
            <person name="Schwarz E.M."/>
            <person name="Hu L."/>
            <person name="Young N.D."/>
            <person name="Hall R.S."/>
            <person name="Korhonen P.K."/>
            <person name="Liao S."/>
            <person name="Thamsborg S."/>
            <person name="Xia J."/>
            <person name="Xu P."/>
            <person name="Wang S."/>
            <person name="Scheerlinck J.P."/>
            <person name="Hofmann A."/>
            <person name="Sternberg P.W."/>
            <person name="Wang J."/>
            <person name="Gasser R.B."/>
        </authorList>
    </citation>
    <scope>NUCLEOTIDE SEQUENCE [LARGE SCALE GENOMIC DNA]</scope>
    <source>
        <strain evidence="2">DCEP-RM93F</strain>
        <strain evidence="1">DCEP-RM93M</strain>
    </source>
</reference>
<dbReference type="AlphaFoldDB" id="A0A085NNZ7"/>
<dbReference type="EMBL" id="KL367483">
    <property type="protein sequence ID" value="KFD71193.1"/>
    <property type="molecule type" value="Genomic_DNA"/>
</dbReference>
<proteinExistence type="predicted"/>
<protein>
    <submittedName>
        <fullName evidence="2">Uncharacterized protein</fullName>
    </submittedName>
</protein>